<dbReference type="SUPFAM" id="SSF103473">
    <property type="entry name" value="MFS general substrate transporter"/>
    <property type="match status" value="2"/>
</dbReference>
<evidence type="ECO:0000256" key="2">
    <source>
        <dbReference type="ARBA" id="ARBA00022448"/>
    </source>
</evidence>
<feature type="transmembrane region" description="Helical" evidence="7">
    <location>
        <begin position="416"/>
        <end position="436"/>
    </location>
</feature>
<feature type="transmembrane region" description="Helical" evidence="7">
    <location>
        <begin position="448"/>
        <end position="472"/>
    </location>
</feature>
<dbReference type="PROSITE" id="PS50850">
    <property type="entry name" value="MFS"/>
    <property type="match status" value="1"/>
</dbReference>
<dbReference type="EMBL" id="KZ613944">
    <property type="protein sequence ID" value="PMD41759.1"/>
    <property type="molecule type" value="Genomic_DNA"/>
</dbReference>
<feature type="transmembrane region" description="Helical" evidence="7">
    <location>
        <begin position="484"/>
        <end position="504"/>
    </location>
</feature>
<dbReference type="Gene3D" id="1.20.1250.20">
    <property type="entry name" value="MFS general substrate transporter like domains"/>
    <property type="match status" value="1"/>
</dbReference>
<feature type="transmembrane region" description="Helical" evidence="7">
    <location>
        <begin position="253"/>
        <end position="272"/>
    </location>
</feature>
<feature type="transmembrane region" description="Helical" evidence="7">
    <location>
        <begin position="516"/>
        <end position="539"/>
    </location>
</feature>
<dbReference type="GO" id="GO:0005886">
    <property type="term" value="C:plasma membrane"/>
    <property type="evidence" value="ECO:0007669"/>
    <property type="project" value="TreeGrafter"/>
</dbReference>
<evidence type="ECO:0000256" key="4">
    <source>
        <dbReference type="ARBA" id="ARBA00022989"/>
    </source>
</evidence>
<dbReference type="CDD" id="cd17502">
    <property type="entry name" value="MFS_Azr1_MDR_like"/>
    <property type="match status" value="1"/>
</dbReference>
<gene>
    <name evidence="9" type="ORF">L207DRAFT_425468</name>
</gene>
<comment type="subcellular location">
    <subcellularLocation>
        <location evidence="1">Membrane</location>
        <topology evidence="1">Multi-pass membrane protein</topology>
    </subcellularLocation>
</comment>
<dbReference type="InterPro" id="IPR036259">
    <property type="entry name" value="MFS_trans_sf"/>
</dbReference>
<feature type="domain" description="Major facilitator superfamily (MFS) profile" evidence="8">
    <location>
        <begin position="58"/>
        <end position="546"/>
    </location>
</feature>
<feature type="transmembrane region" description="Helical" evidence="7">
    <location>
        <begin position="153"/>
        <end position="173"/>
    </location>
</feature>
<dbReference type="AlphaFoldDB" id="A0A2J6RTB7"/>
<feature type="region of interest" description="Disordered" evidence="6">
    <location>
        <begin position="1"/>
        <end position="41"/>
    </location>
</feature>
<evidence type="ECO:0000313" key="9">
    <source>
        <dbReference type="EMBL" id="PMD41759.1"/>
    </source>
</evidence>
<evidence type="ECO:0000256" key="5">
    <source>
        <dbReference type="ARBA" id="ARBA00023136"/>
    </source>
</evidence>
<keyword evidence="5 7" id="KW-0472">Membrane</keyword>
<feature type="transmembrane region" description="Helical" evidence="7">
    <location>
        <begin position="179"/>
        <end position="199"/>
    </location>
</feature>
<proteinExistence type="predicted"/>
<feature type="transmembrane region" description="Helical" evidence="7">
    <location>
        <begin position="321"/>
        <end position="342"/>
    </location>
</feature>
<dbReference type="PANTHER" id="PTHR23501:SF177">
    <property type="entry name" value="MAJOR FACILITATOR SUPERFAMILY (MFS) PROFILE DOMAIN-CONTAINING PROTEIN-RELATED"/>
    <property type="match status" value="1"/>
</dbReference>
<dbReference type="InterPro" id="IPR011701">
    <property type="entry name" value="MFS"/>
</dbReference>
<protein>
    <submittedName>
        <fullName evidence="9">MFS general substrate transporter</fullName>
    </submittedName>
</protein>
<dbReference type="PANTHER" id="PTHR23501">
    <property type="entry name" value="MAJOR FACILITATOR SUPERFAMILY"/>
    <property type="match status" value="1"/>
</dbReference>
<dbReference type="GO" id="GO:0022857">
    <property type="term" value="F:transmembrane transporter activity"/>
    <property type="evidence" value="ECO:0007669"/>
    <property type="project" value="InterPro"/>
</dbReference>
<keyword evidence="10" id="KW-1185">Reference proteome</keyword>
<dbReference type="Proteomes" id="UP000235786">
    <property type="component" value="Unassembled WGS sequence"/>
</dbReference>
<name>A0A2J6RTB7_HYAVF</name>
<feature type="transmembrane region" description="Helical" evidence="7">
    <location>
        <begin position="284"/>
        <end position="301"/>
    </location>
</feature>
<evidence type="ECO:0000256" key="7">
    <source>
        <dbReference type="SAM" id="Phobius"/>
    </source>
</evidence>
<evidence type="ECO:0000256" key="1">
    <source>
        <dbReference type="ARBA" id="ARBA00004141"/>
    </source>
</evidence>
<feature type="transmembrane region" description="Helical" evidence="7">
    <location>
        <begin position="93"/>
        <end position="111"/>
    </location>
</feature>
<feature type="transmembrane region" description="Helical" evidence="7">
    <location>
        <begin position="117"/>
        <end position="141"/>
    </location>
</feature>
<sequence>MSASYPDTEKELHNGDLSGGSTQTPSVLEDDKQTAESKPQDVEVEAGDYATGLALYVIAVGLGLGIFLVALDMSIVATAIPKITDQFHSLGDVSWYGSAYFLTFGGSQSTWGKGYKYFPLKITFIFALFLFELGSLICGVAPSSTALIVGRAIAGLGGAGVGSGAYTIIAFAAEPKQRPFVTGLVGSAYGIASVVGPLLGGAFSSKVTWRWCFYINLPIGGVVAVILFFFFHTPKSAKPAEGTLKEKILQMDLPGTALAMGCIIAYILALQYGGQTKPWKSSTVIGLIIGFVLLAVTFGTWEYFQGERAAIPRRLISDRNVWVPSFYGLFFAGSYFIVIYYLPIYFQSVDNVSPIQSGVRNLPLIIAVTFAVILSGGLVSKTGLATPFMVVGATLATIGAGLLYTLDIGTPTGKWIGYQILAGFGWGFSYQTPIMYGQGTADPSDLASVTSIILFFQTIGGAFAISAAQAAFVNQILIKLRTSAPNISPVTLIATGATQLRAVFTAQEIPGVLVAYMAGINAAFAVSIAMVGVSVLLSLCNRWKRMDTHAVPGAAA</sequence>
<keyword evidence="3 7" id="KW-0812">Transmembrane</keyword>
<dbReference type="FunFam" id="1.20.1250.20:FF:000196">
    <property type="entry name" value="MFS toxin efflux pump (AflT)"/>
    <property type="match status" value="1"/>
</dbReference>
<reference evidence="9 10" key="1">
    <citation type="submission" date="2016-04" db="EMBL/GenBank/DDBJ databases">
        <title>A degradative enzymes factory behind the ericoid mycorrhizal symbiosis.</title>
        <authorList>
            <consortium name="DOE Joint Genome Institute"/>
            <person name="Martino E."/>
            <person name="Morin E."/>
            <person name="Grelet G."/>
            <person name="Kuo A."/>
            <person name="Kohler A."/>
            <person name="Daghino S."/>
            <person name="Barry K."/>
            <person name="Choi C."/>
            <person name="Cichocki N."/>
            <person name="Clum A."/>
            <person name="Copeland A."/>
            <person name="Hainaut M."/>
            <person name="Haridas S."/>
            <person name="Labutti K."/>
            <person name="Lindquist E."/>
            <person name="Lipzen A."/>
            <person name="Khouja H.-R."/>
            <person name="Murat C."/>
            <person name="Ohm R."/>
            <person name="Olson A."/>
            <person name="Spatafora J."/>
            <person name="Veneault-Fourrey C."/>
            <person name="Henrissat B."/>
            <person name="Grigoriev I."/>
            <person name="Martin F."/>
            <person name="Perotto S."/>
        </authorList>
    </citation>
    <scope>NUCLEOTIDE SEQUENCE [LARGE SCALE GENOMIC DNA]</scope>
    <source>
        <strain evidence="9 10">F</strain>
    </source>
</reference>
<evidence type="ECO:0000256" key="3">
    <source>
        <dbReference type="ARBA" id="ARBA00022692"/>
    </source>
</evidence>
<evidence type="ECO:0000313" key="10">
    <source>
        <dbReference type="Proteomes" id="UP000235786"/>
    </source>
</evidence>
<keyword evidence="4 7" id="KW-1133">Transmembrane helix</keyword>
<feature type="compositionally biased region" description="Basic and acidic residues" evidence="6">
    <location>
        <begin position="29"/>
        <end position="41"/>
    </location>
</feature>
<feature type="transmembrane region" description="Helical" evidence="7">
    <location>
        <begin position="53"/>
        <end position="81"/>
    </location>
</feature>
<evidence type="ECO:0000259" key="8">
    <source>
        <dbReference type="PROSITE" id="PS50850"/>
    </source>
</evidence>
<dbReference type="OrthoDB" id="10021397at2759"/>
<feature type="transmembrane region" description="Helical" evidence="7">
    <location>
        <begin position="362"/>
        <end position="379"/>
    </location>
</feature>
<evidence type="ECO:0000256" key="6">
    <source>
        <dbReference type="SAM" id="MobiDB-lite"/>
    </source>
</evidence>
<organism evidence="9 10">
    <name type="scientific">Hyaloscypha variabilis (strain UAMH 11265 / GT02V1 / F)</name>
    <name type="common">Meliniomyces variabilis</name>
    <dbReference type="NCBI Taxonomy" id="1149755"/>
    <lineage>
        <taxon>Eukaryota</taxon>
        <taxon>Fungi</taxon>
        <taxon>Dikarya</taxon>
        <taxon>Ascomycota</taxon>
        <taxon>Pezizomycotina</taxon>
        <taxon>Leotiomycetes</taxon>
        <taxon>Helotiales</taxon>
        <taxon>Hyaloscyphaceae</taxon>
        <taxon>Hyaloscypha</taxon>
        <taxon>Hyaloscypha variabilis</taxon>
    </lineage>
</organism>
<keyword evidence="2" id="KW-0813">Transport</keyword>
<dbReference type="FunFam" id="1.20.1720.10:FF:000012">
    <property type="entry name" value="MFS toxin efflux pump (AflT)"/>
    <property type="match status" value="1"/>
</dbReference>
<feature type="transmembrane region" description="Helical" evidence="7">
    <location>
        <begin position="211"/>
        <end position="233"/>
    </location>
</feature>
<dbReference type="Pfam" id="PF07690">
    <property type="entry name" value="MFS_1"/>
    <property type="match status" value="1"/>
</dbReference>
<dbReference type="InterPro" id="IPR020846">
    <property type="entry name" value="MFS_dom"/>
</dbReference>
<accession>A0A2J6RTB7</accession>
<feature type="transmembrane region" description="Helical" evidence="7">
    <location>
        <begin position="385"/>
        <end position="404"/>
    </location>
</feature>
<dbReference type="Gene3D" id="1.20.1720.10">
    <property type="entry name" value="Multidrug resistance protein D"/>
    <property type="match status" value="1"/>
</dbReference>